<evidence type="ECO:0000256" key="1">
    <source>
        <dbReference type="SAM" id="MobiDB-lite"/>
    </source>
</evidence>
<dbReference type="PANTHER" id="PTHR33874">
    <property type="entry name" value="RING FINGER PROTEIN"/>
    <property type="match status" value="1"/>
</dbReference>
<evidence type="ECO:0000313" key="3">
    <source>
        <dbReference type="Proteomes" id="UP001293593"/>
    </source>
</evidence>
<comment type="caution">
    <text evidence="2">The sequence shown here is derived from an EMBL/GenBank/DDBJ whole genome shotgun (WGS) entry which is preliminary data.</text>
</comment>
<dbReference type="Proteomes" id="UP001293593">
    <property type="component" value="Unassembled WGS sequence"/>
</dbReference>
<feature type="region of interest" description="Disordered" evidence="1">
    <location>
        <begin position="1"/>
        <end position="23"/>
    </location>
</feature>
<organism evidence="2 3">
    <name type="scientific">Acacia crassicarpa</name>
    <name type="common">northern wattle</name>
    <dbReference type="NCBI Taxonomy" id="499986"/>
    <lineage>
        <taxon>Eukaryota</taxon>
        <taxon>Viridiplantae</taxon>
        <taxon>Streptophyta</taxon>
        <taxon>Embryophyta</taxon>
        <taxon>Tracheophyta</taxon>
        <taxon>Spermatophyta</taxon>
        <taxon>Magnoliopsida</taxon>
        <taxon>eudicotyledons</taxon>
        <taxon>Gunneridae</taxon>
        <taxon>Pentapetalae</taxon>
        <taxon>rosids</taxon>
        <taxon>fabids</taxon>
        <taxon>Fabales</taxon>
        <taxon>Fabaceae</taxon>
        <taxon>Caesalpinioideae</taxon>
        <taxon>mimosoid clade</taxon>
        <taxon>Acacieae</taxon>
        <taxon>Acacia</taxon>
    </lineage>
</organism>
<feature type="region of interest" description="Disordered" evidence="1">
    <location>
        <begin position="45"/>
        <end position="77"/>
    </location>
</feature>
<protein>
    <submittedName>
        <fullName evidence="2">Uncharacterized protein</fullName>
    </submittedName>
</protein>
<accession>A0AAE1KG56</accession>
<name>A0AAE1KG56_9FABA</name>
<keyword evidence="3" id="KW-1185">Reference proteome</keyword>
<dbReference type="AlphaFoldDB" id="A0AAE1KG56"/>
<dbReference type="EMBL" id="JAWXYG010000004">
    <property type="protein sequence ID" value="KAK4274159.1"/>
    <property type="molecule type" value="Genomic_DNA"/>
</dbReference>
<evidence type="ECO:0000313" key="2">
    <source>
        <dbReference type="EMBL" id="KAK4274159.1"/>
    </source>
</evidence>
<proteinExistence type="predicted"/>
<sequence>MEVEVPDPKSIVKIPMENSDEDRVRVRRKSLQAVLEQCQRALELLNSTSGGGDDDESCEGEGAVAGEERRLEGSSSMRADREAEELCDLLRSRVECPAFLEKLECAQASVSQNAADGNSWDMISDNDLWESENIDSDQEDYVLVRQEDIVEGIACFMAAYLLSLKQTKDLTPNQLQEALSKTFSTKKKKGKLQKAWDGSKVIYNVASWGATAIGIYQNPVILRVATKAFWTSCHVISKLL</sequence>
<dbReference type="PANTHER" id="PTHR33874:SF1">
    <property type="entry name" value="RING FINGER PROTEIN"/>
    <property type="match status" value="1"/>
</dbReference>
<reference evidence="2" key="1">
    <citation type="submission" date="2023-10" db="EMBL/GenBank/DDBJ databases">
        <title>Chromosome-level genome of the transformable northern wattle, Acacia crassicarpa.</title>
        <authorList>
            <person name="Massaro I."/>
            <person name="Sinha N.R."/>
            <person name="Poethig S."/>
            <person name="Leichty A.R."/>
        </authorList>
    </citation>
    <scope>NUCLEOTIDE SEQUENCE</scope>
    <source>
        <strain evidence="2">Acra3RX</strain>
        <tissue evidence="2">Leaf</tissue>
    </source>
</reference>
<gene>
    <name evidence="2" type="ORF">QN277_017433</name>
</gene>